<sequence>MKQLLEAGVHFGHQTKRWNPKMKPYVYAARKGIYIIDLQKTVNLLKNAYDFVVDLGKENKTILFVCTKHQGAQTIEEEAKRCGAFYINKRWIGGLLTNFSTISNRIKRLQLLEEMEKAGDIDKLPVKEANNTRKELERLRKYFGGIKDMKKAPDALYVVDPKREFNGVQEAHILNIPIVSIADTNCDPDDVDYIIPGNDDAIRAIKLITSKIADAYLEGKEGRSPDDEAAEEKAKEIKSPEMLEDRSEIPAKEEILEENDIAEEEEETQY</sequence>
<dbReference type="Pfam" id="PF00318">
    <property type="entry name" value="Ribosomal_S2"/>
    <property type="match status" value="1"/>
</dbReference>
<comment type="caution">
    <text evidence="7">The sequence shown here is derived from an EMBL/GenBank/DDBJ whole genome shotgun (WGS) entry which is preliminary data.</text>
</comment>
<dbReference type="Gene3D" id="3.40.50.10490">
    <property type="entry name" value="Glucose-6-phosphate isomerase like protein, domain 1"/>
    <property type="match status" value="1"/>
</dbReference>
<keyword evidence="3 5" id="KW-0687">Ribonucleoprotein</keyword>
<dbReference type="InterPro" id="IPR018130">
    <property type="entry name" value="Ribosomal_uS2_CS"/>
</dbReference>
<dbReference type="CDD" id="cd01425">
    <property type="entry name" value="RPS2"/>
    <property type="match status" value="1"/>
</dbReference>
<dbReference type="InterPro" id="IPR005706">
    <property type="entry name" value="Ribosomal_uS2_bac/mit/plastid"/>
</dbReference>
<dbReference type="AlphaFoldDB" id="A0A7V3VSR3"/>
<dbReference type="NCBIfam" id="TIGR01011">
    <property type="entry name" value="rpsB_bact"/>
    <property type="match status" value="1"/>
</dbReference>
<comment type="similarity">
    <text evidence="1 5">Belongs to the universal ribosomal protein uS2 family.</text>
</comment>
<evidence type="ECO:0000256" key="1">
    <source>
        <dbReference type="ARBA" id="ARBA00006242"/>
    </source>
</evidence>
<dbReference type="PROSITE" id="PS00962">
    <property type="entry name" value="RIBOSOMAL_S2_1"/>
    <property type="match status" value="1"/>
</dbReference>
<dbReference type="FunFam" id="1.10.287.610:FF:000001">
    <property type="entry name" value="30S ribosomal protein S2"/>
    <property type="match status" value="1"/>
</dbReference>
<proteinExistence type="inferred from homology"/>
<name>A0A7V3VSR3_9BACT</name>
<feature type="region of interest" description="Disordered" evidence="6">
    <location>
        <begin position="219"/>
        <end position="270"/>
    </location>
</feature>
<evidence type="ECO:0000256" key="2">
    <source>
        <dbReference type="ARBA" id="ARBA00022980"/>
    </source>
</evidence>
<evidence type="ECO:0000313" key="7">
    <source>
        <dbReference type="EMBL" id="HGE74641.1"/>
    </source>
</evidence>
<dbReference type="Gene3D" id="1.10.287.610">
    <property type="entry name" value="Helix hairpin bin"/>
    <property type="match status" value="1"/>
</dbReference>
<dbReference type="GO" id="GO:0003735">
    <property type="term" value="F:structural constituent of ribosome"/>
    <property type="evidence" value="ECO:0007669"/>
    <property type="project" value="InterPro"/>
</dbReference>
<evidence type="ECO:0000256" key="4">
    <source>
        <dbReference type="ARBA" id="ARBA00035256"/>
    </source>
</evidence>
<keyword evidence="2 5" id="KW-0689">Ribosomal protein</keyword>
<dbReference type="InterPro" id="IPR001865">
    <property type="entry name" value="Ribosomal_uS2"/>
</dbReference>
<dbReference type="EMBL" id="DTPE01000031">
    <property type="protein sequence ID" value="HGE74641.1"/>
    <property type="molecule type" value="Genomic_DNA"/>
</dbReference>
<accession>A0A7V3VSR3</accession>
<dbReference type="SUPFAM" id="SSF52313">
    <property type="entry name" value="Ribosomal protein S2"/>
    <property type="match status" value="1"/>
</dbReference>
<reference evidence="7" key="1">
    <citation type="journal article" date="2020" name="mSystems">
        <title>Genome- and Community-Level Interaction Insights into Carbon Utilization and Element Cycling Functions of Hydrothermarchaeota in Hydrothermal Sediment.</title>
        <authorList>
            <person name="Zhou Z."/>
            <person name="Liu Y."/>
            <person name="Xu W."/>
            <person name="Pan J."/>
            <person name="Luo Z.H."/>
            <person name="Li M."/>
        </authorList>
    </citation>
    <scope>NUCLEOTIDE SEQUENCE [LARGE SCALE GENOMIC DNA]</scope>
    <source>
        <strain evidence="7">SpSt-966</strain>
    </source>
</reference>
<dbReference type="GO" id="GO:0006412">
    <property type="term" value="P:translation"/>
    <property type="evidence" value="ECO:0007669"/>
    <property type="project" value="UniProtKB-UniRule"/>
</dbReference>
<dbReference type="PANTHER" id="PTHR12534:SF0">
    <property type="entry name" value="SMALL RIBOSOMAL SUBUNIT PROTEIN US2M"/>
    <property type="match status" value="1"/>
</dbReference>
<evidence type="ECO:0000256" key="5">
    <source>
        <dbReference type="HAMAP-Rule" id="MF_00291"/>
    </source>
</evidence>
<dbReference type="GO" id="GO:0022627">
    <property type="term" value="C:cytosolic small ribosomal subunit"/>
    <property type="evidence" value="ECO:0007669"/>
    <property type="project" value="TreeGrafter"/>
</dbReference>
<feature type="compositionally biased region" description="Basic and acidic residues" evidence="6">
    <location>
        <begin position="219"/>
        <end position="254"/>
    </location>
</feature>
<dbReference type="InterPro" id="IPR023591">
    <property type="entry name" value="Ribosomal_uS2_flav_dom_sf"/>
</dbReference>
<organism evidence="7">
    <name type="scientific">Mesoaciditoga lauensis</name>
    <dbReference type="NCBI Taxonomy" id="1495039"/>
    <lineage>
        <taxon>Bacteria</taxon>
        <taxon>Thermotogati</taxon>
        <taxon>Thermotogota</taxon>
        <taxon>Thermotogae</taxon>
        <taxon>Mesoaciditogales</taxon>
        <taxon>Mesoaciditogaceae</taxon>
        <taxon>Mesoaciditoga</taxon>
    </lineage>
</organism>
<gene>
    <name evidence="5 7" type="primary">rpsB</name>
    <name evidence="7" type="ORF">ENX73_00760</name>
</gene>
<dbReference type="HAMAP" id="MF_00291_B">
    <property type="entry name" value="Ribosomal_uS2_B"/>
    <property type="match status" value="1"/>
</dbReference>
<dbReference type="PRINTS" id="PR00395">
    <property type="entry name" value="RIBOSOMALS2"/>
</dbReference>
<evidence type="ECO:0000256" key="3">
    <source>
        <dbReference type="ARBA" id="ARBA00023274"/>
    </source>
</evidence>
<protein>
    <recommendedName>
        <fullName evidence="4 5">Small ribosomal subunit protein uS2</fullName>
    </recommendedName>
</protein>
<feature type="compositionally biased region" description="Acidic residues" evidence="6">
    <location>
        <begin position="255"/>
        <end position="270"/>
    </location>
</feature>
<dbReference type="PANTHER" id="PTHR12534">
    <property type="entry name" value="30S RIBOSOMAL PROTEIN S2 PROKARYOTIC AND ORGANELLAR"/>
    <property type="match status" value="1"/>
</dbReference>
<evidence type="ECO:0000256" key="6">
    <source>
        <dbReference type="SAM" id="MobiDB-lite"/>
    </source>
</evidence>